<dbReference type="PANTHER" id="PTHR37418">
    <property type="entry name" value="3-KETO-5-AMINOHEXANOATE CLEAVAGE ENZYME-RELATED"/>
    <property type="match status" value="1"/>
</dbReference>
<evidence type="ECO:0000256" key="3">
    <source>
        <dbReference type="ARBA" id="ARBA00022723"/>
    </source>
</evidence>
<evidence type="ECO:0000313" key="6">
    <source>
        <dbReference type="Proteomes" id="UP001555786"/>
    </source>
</evidence>
<accession>A0ABV3PUS4</accession>
<organism evidence="5 6">
    <name type="scientific">Labrys neptuniae</name>
    <dbReference type="NCBI Taxonomy" id="376174"/>
    <lineage>
        <taxon>Bacteria</taxon>
        <taxon>Pseudomonadati</taxon>
        <taxon>Pseudomonadota</taxon>
        <taxon>Alphaproteobacteria</taxon>
        <taxon>Hyphomicrobiales</taxon>
        <taxon>Xanthobacteraceae</taxon>
        <taxon>Labrys</taxon>
    </lineage>
</organism>
<comment type="cofactor">
    <cofactor evidence="1">
        <name>Zn(2+)</name>
        <dbReference type="ChEBI" id="CHEBI:29105"/>
    </cofactor>
</comment>
<dbReference type="EMBL" id="JBFNQD010000014">
    <property type="protein sequence ID" value="MEW9309417.1"/>
    <property type="molecule type" value="Genomic_DNA"/>
</dbReference>
<dbReference type="Proteomes" id="UP001555786">
    <property type="component" value="Unassembled WGS sequence"/>
</dbReference>
<keyword evidence="4" id="KW-0862">Zinc</keyword>
<protein>
    <submittedName>
        <fullName evidence="5">3-keto-5-aminohexanoate cleavage protein</fullName>
    </submittedName>
</protein>
<dbReference type="InterPro" id="IPR013785">
    <property type="entry name" value="Aldolase_TIM"/>
</dbReference>
<sequence length="303" mass="32948">MANKVIISCAITGSIHTPSMSPHLPVTPDEIAASAIEAAKAGAAVLHLHARDPETGAPTPDVTVFEQFVPRIRQATNAIVNITTGGSARMSIEERLKGPASLQPEMCSLNLGTMNFGLYPMLDRPREWKHDWEVPFLEATRGGMFKNTLEDIEHILTTMGPLGTRFEFECYDVGHLYTLAHFLDRKLVTPPLFVQTVLGILGGIGANPDSVVDMRRTADKLFGKDYQWSMLAAGRNQMALGTMAAVMGGHVRVGLEDNLWIGKGQLASSNAQQVTKIRTILEELGLAIATPDEARAIIGIRPR</sequence>
<evidence type="ECO:0000256" key="2">
    <source>
        <dbReference type="ARBA" id="ARBA00022679"/>
    </source>
</evidence>
<reference evidence="5 6" key="1">
    <citation type="submission" date="2024-07" db="EMBL/GenBank/DDBJ databases">
        <title>Description of Labrys sedimenti sp. nov., isolated from a diclofenac-degrading enrichment culture.</title>
        <authorList>
            <person name="Tancsics A."/>
            <person name="Csepanyi A."/>
        </authorList>
    </citation>
    <scope>NUCLEOTIDE SEQUENCE [LARGE SCALE GENOMIC DNA]</scope>
    <source>
        <strain evidence="5 6">LMG 23578</strain>
    </source>
</reference>
<dbReference type="InterPro" id="IPR008567">
    <property type="entry name" value="BKACE"/>
</dbReference>
<keyword evidence="3" id="KW-0479">Metal-binding</keyword>
<gene>
    <name evidence="5" type="ORF">ABXS05_27960</name>
</gene>
<evidence type="ECO:0000256" key="1">
    <source>
        <dbReference type="ARBA" id="ARBA00001947"/>
    </source>
</evidence>
<evidence type="ECO:0000256" key="4">
    <source>
        <dbReference type="ARBA" id="ARBA00022833"/>
    </source>
</evidence>
<evidence type="ECO:0000313" key="5">
    <source>
        <dbReference type="EMBL" id="MEW9309417.1"/>
    </source>
</evidence>
<dbReference type="PANTHER" id="PTHR37418:SF2">
    <property type="entry name" value="3-KETO-5-AMINOHEXANOATE CLEAVAGE ENZYME"/>
    <property type="match status" value="1"/>
</dbReference>
<keyword evidence="2" id="KW-0808">Transferase</keyword>
<dbReference type="RefSeq" id="WP_311937690.1">
    <property type="nucleotide sequence ID" value="NZ_JAVSCS010000016.1"/>
</dbReference>
<name>A0ABV3PUS4_9HYPH</name>
<keyword evidence="6" id="KW-1185">Reference proteome</keyword>
<proteinExistence type="predicted"/>
<dbReference type="Pfam" id="PF05853">
    <property type="entry name" value="BKACE"/>
    <property type="match status" value="1"/>
</dbReference>
<dbReference type="Gene3D" id="3.20.20.70">
    <property type="entry name" value="Aldolase class I"/>
    <property type="match status" value="1"/>
</dbReference>
<comment type="caution">
    <text evidence="5">The sequence shown here is derived from an EMBL/GenBank/DDBJ whole genome shotgun (WGS) entry which is preliminary data.</text>
</comment>